<dbReference type="STRING" id="46224.B4102_2622"/>
<evidence type="ECO:0000313" key="1">
    <source>
        <dbReference type="EMBL" id="KYD09095.1"/>
    </source>
</evidence>
<name>A0A150LA06_9BACI</name>
<sequence length="46" mass="5584">MLKVTEKTLSFGMKYLSMLRFFYVKKGRRNDKCLNHYLKKKISPLQ</sequence>
<organism evidence="1 2">
    <name type="scientific">Heyndrickxia sporothermodurans</name>
    <dbReference type="NCBI Taxonomy" id="46224"/>
    <lineage>
        <taxon>Bacteria</taxon>
        <taxon>Bacillati</taxon>
        <taxon>Bacillota</taxon>
        <taxon>Bacilli</taxon>
        <taxon>Bacillales</taxon>
        <taxon>Bacillaceae</taxon>
        <taxon>Heyndrickxia</taxon>
    </lineage>
</organism>
<dbReference type="Proteomes" id="UP000075666">
    <property type="component" value="Unassembled WGS sequence"/>
</dbReference>
<evidence type="ECO:0000313" key="2">
    <source>
        <dbReference type="Proteomes" id="UP000075666"/>
    </source>
</evidence>
<reference evidence="1 2" key="1">
    <citation type="submission" date="2016-01" db="EMBL/GenBank/DDBJ databases">
        <title>Genome Sequences of Twelve Sporeforming Bacillus Species Isolated from Foods.</title>
        <authorList>
            <person name="Berendsen E.M."/>
            <person name="Wells-Bennik M.H."/>
            <person name="Krawcyk A.O."/>
            <person name="De Jong A."/>
            <person name="Holsappel S."/>
            <person name="Eijlander R.T."/>
            <person name="Kuipers O.P."/>
        </authorList>
    </citation>
    <scope>NUCLEOTIDE SEQUENCE [LARGE SCALE GENOMIC DNA]</scope>
    <source>
        <strain evidence="1 2">B4102</strain>
    </source>
</reference>
<keyword evidence="2" id="KW-1185">Reference proteome</keyword>
<dbReference type="AlphaFoldDB" id="A0A150LA06"/>
<accession>A0A150LA06</accession>
<comment type="caution">
    <text evidence="1">The sequence shown here is derived from an EMBL/GenBank/DDBJ whole genome shotgun (WGS) entry which is preliminary data.</text>
</comment>
<protein>
    <submittedName>
        <fullName evidence="1">Uncharacterized protein</fullName>
    </submittedName>
</protein>
<gene>
    <name evidence="1" type="ORF">B4102_2622</name>
</gene>
<dbReference type="EMBL" id="LQYN01000026">
    <property type="protein sequence ID" value="KYD09095.1"/>
    <property type="molecule type" value="Genomic_DNA"/>
</dbReference>
<proteinExistence type="predicted"/>